<gene>
    <name evidence="1" type="ORF">BN2475_490030</name>
</gene>
<sequence>MEGGCTKIICHRWIGYRKRDCFVLASDSVRIRKYIEAFVQRKVRTEQLKRMPLRFEGMNDTGQANGFGQANSVRANISSCLYNDISLADNLLK</sequence>
<organism evidence="1 2">
    <name type="scientific">Paraburkholderia ribeironis</name>
    <dbReference type="NCBI Taxonomy" id="1247936"/>
    <lineage>
        <taxon>Bacteria</taxon>
        <taxon>Pseudomonadati</taxon>
        <taxon>Pseudomonadota</taxon>
        <taxon>Betaproteobacteria</taxon>
        <taxon>Burkholderiales</taxon>
        <taxon>Burkholderiaceae</taxon>
        <taxon>Paraburkholderia</taxon>
    </lineage>
</organism>
<evidence type="ECO:0000313" key="1">
    <source>
        <dbReference type="EMBL" id="SIT44764.1"/>
    </source>
</evidence>
<proteinExistence type="predicted"/>
<evidence type="ECO:0000313" key="2">
    <source>
        <dbReference type="Proteomes" id="UP000187012"/>
    </source>
</evidence>
<dbReference type="AlphaFoldDB" id="A0A1N7SBH4"/>
<dbReference type="EMBL" id="CYGX02000049">
    <property type="protein sequence ID" value="SIT44764.1"/>
    <property type="molecule type" value="Genomic_DNA"/>
</dbReference>
<name>A0A1N7SBH4_9BURK</name>
<reference evidence="1 2" key="1">
    <citation type="submission" date="2016-12" db="EMBL/GenBank/DDBJ databases">
        <authorList>
            <person name="Song W.-J."/>
            <person name="Kurnit D.M."/>
        </authorList>
    </citation>
    <scope>NUCLEOTIDE SEQUENCE [LARGE SCALE GENOMIC DNA]</scope>
    <source>
        <strain evidence="1 2">STM7296</strain>
    </source>
</reference>
<keyword evidence="2" id="KW-1185">Reference proteome</keyword>
<protein>
    <submittedName>
        <fullName evidence="1">Uncharacterized protein</fullName>
    </submittedName>
</protein>
<dbReference type="Proteomes" id="UP000187012">
    <property type="component" value="Unassembled WGS sequence"/>
</dbReference>
<accession>A0A1N7SBH4</accession>